<evidence type="ECO:0000313" key="2">
    <source>
        <dbReference type="EMBL" id="PQO38009.1"/>
    </source>
</evidence>
<dbReference type="OrthoDB" id="9762302at2"/>
<dbReference type="GO" id="GO:0008235">
    <property type="term" value="F:metalloexopeptidase activity"/>
    <property type="evidence" value="ECO:0007669"/>
    <property type="project" value="InterPro"/>
</dbReference>
<dbReference type="Gene3D" id="3.40.630.10">
    <property type="entry name" value="Zn peptidases"/>
    <property type="match status" value="1"/>
</dbReference>
<dbReference type="Gene3D" id="2.30.42.10">
    <property type="match status" value="2"/>
</dbReference>
<feature type="domain" description="PDZ" evidence="1">
    <location>
        <begin position="326"/>
        <end position="408"/>
    </location>
</feature>
<protein>
    <recommendedName>
        <fullName evidence="1">PDZ domain-containing protein</fullName>
    </recommendedName>
</protein>
<accession>A0A2S8G0N7</accession>
<dbReference type="SUPFAM" id="SSF50156">
    <property type="entry name" value="PDZ domain-like"/>
    <property type="match status" value="2"/>
</dbReference>
<dbReference type="GO" id="GO:0006508">
    <property type="term" value="P:proteolysis"/>
    <property type="evidence" value="ECO:0007669"/>
    <property type="project" value="InterPro"/>
</dbReference>
<organism evidence="2 3">
    <name type="scientific">Blastopirellula marina</name>
    <dbReference type="NCBI Taxonomy" id="124"/>
    <lineage>
        <taxon>Bacteria</taxon>
        <taxon>Pseudomonadati</taxon>
        <taxon>Planctomycetota</taxon>
        <taxon>Planctomycetia</taxon>
        <taxon>Pirellulales</taxon>
        <taxon>Pirellulaceae</taxon>
        <taxon>Blastopirellula</taxon>
    </lineage>
</organism>
<dbReference type="EMBL" id="PUIB01000011">
    <property type="protein sequence ID" value="PQO38009.1"/>
    <property type="molecule type" value="Genomic_DNA"/>
</dbReference>
<evidence type="ECO:0000259" key="1">
    <source>
        <dbReference type="PROSITE" id="PS50106"/>
    </source>
</evidence>
<dbReference type="SUPFAM" id="SSF53187">
    <property type="entry name" value="Zn-dependent exopeptidases"/>
    <property type="match status" value="1"/>
</dbReference>
<dbReference type="PANTHER" id="PTHR12147:SF26">
    <property type="entry name" value="PEPTIDASE M28 DOMAIN-CONTAINING PROTEIN"/>
    <property type="match status" value="1"/>
</dbReference>
<dbReference type="PROSITE" id="PS50106">
    <property type="entry name" value="PDZ"/>
    <property type="match status" value="2"/>
</dbReference>
<dbReference type="InterPro" id="IPR001478">
    <property type="entry name" value="PDZ"/>
</dbReference>
<dbReference type="InterPro" id="IPR007484">
    <property type="entry name" value="Peptidase_M28"/>
</dbReference>
<feature type="domain" description="PDZ" evidence="1">
    <location>
        <begin position="416"/>
        <end position="495"/>
    </location>
</feature>
<dbReference type="RefSeq" id="WP_105353048.1">
    <property type="nucleotide sequence ID" value="NZ_PUIB01000011.1"/>
</dbReference>
<reference evidence="2 3" key="1">
    <citation type="submission" date="2018-02" db="EMBL/GenBank/DDBJ databases">
        <title>Comparative genomes isolates from brazilian mangrove.</title>
        <authorList>
            <person name="Araujo J.E."/>
            <person name="Taketani R.G."/>
            <person name="Silva M.C.P."/>
            <person name="Loureco M.V."/>
            <person name="Andreote F.D."/>
        </authorList>
    </citation>
    <scope>NUCLEOTIDE SEQUENCE [LARGE SCALE GENOMIC DNA]</scope>
    <source>
        <strain evidence="2 3">NAP PRIS-MGV</strain>
    </source>
</reference>
<evidence type="ECO:0000313" key="3">
    <source>
        <dbReference type="Proteomes" id="UP000239388"/>
    </source>
</evidence>
<comment type="caution">
    <text evidence="2">The sequence shown here is derived from an EMBL/GenBank/DDBJ whole genome shotgun (WGS) entry which is preliminary data.</text>
</comment>
<sequence length="522" mass="57375">MLIRMGTVAVLVGFAWGNWCVAGELSLSAAIETIQQADVKKHVDILADDSFEGRAAGSRGGRAAGNYLQQLFAKYGLKPAGDGGTYFQLFHGGSRNILGILPGKDEDGTGGLVVVGAHYDHVGYGNRTNSFGPFGYVHNGADDNASGTAALLEVVQALTEMKERPKYSILFVLWDGEEAGLLGSKYWVEHPTVDWKRVRLYLNLDMVGRLRPQGVEVYGTRTMPGLRQEIARANAGSDLKLDFRWEMTDNSDHYTFYQRSVPTLMFHTGLHDEYHRPQDDAHLINNEGIERIARLTARTVWAEANRDRFLPFRSQCRSESESERDRYEVARAVNRSRLGIRWNPVEQDPEKGLLISAVSPGGPAEQGGLKPGDRLKKFAGIPFTSELAFLAQVQAAPSDVVVEVAREGADEPVSLEVKLDLNPAPIGIAWANDSAEPGTIMLTNVTPGSVAAAAGLKPLDRVYEVNSQRFAEPGQFKDLITQFASPTKLLVDREGHVLEVELPLDLIRPLLDRDEPETKVGE</sequence>
<dbReference type="Pfam" id="PF04389">
    <property type="entry name" value="Peptidase_M28"/>
    <property type="match status" value="1"/>
</dbReference>
<dbReference type="Proteomes" id="UP000239388">
    <property type="component" value="Unassembled WGS sequence"/>
</dbReference>
<dbReference type="SMART" id="SM00228">
    <property type="entry name" value="PDZ"/>
    <property type="match status" value="2"/>
</dbReference>
<gene>
    <name evidence="2" type="ORF">C5Y98_07930</name>
</gene>
<name>A0A2S8G0N7_9BACT</name>
<dbReference type="InterPro" id="IPR036034">
    <property type="entry name" value="PDZ_sf"/>
</dbReference>
<dbReference type="PANTHER" id="PTHR12147">
    <property type="entry name" value="METALLOPEPTIDASE M28 FAMILY MEMBER"/>
    <property type="match status" value="1"/>
</dbReference>
<dbReference type="InterPro" id="IPR041489">
    <property type="entry name" value="PDZ_6"/>
</dbReference>
<proteinExistence type="predicted"/>
<dbReference type="Pfam" id="PF17820">
    <property type="entry name" value="PDZ_6"/>
    <property type="match status" value="1"/>
</dbReference>
<dbReference type="InterPro" id="IPR045175">
    <property type="entry name" value="M28_fam"/>
</dbReference>
<dbReference type="AlphaFoldDB" id="A0A2S8G0N7"/>